<keyword evidence="4" id="KW-1185">Reference proteome</keyword>
<proteinExistence type="predicted"/>
<evidence type="ECO:0000259" key="3">
    <source>
        <dbReference type="Pfam" id="PF13359"/>
    </source>
</evidence>
<organism evidence="4 5">
    <name type="scientific">Hydra vulgaris</name>
    <name type="common">Hydra</name>
    <name type="synonym">Hydra attenuata</name>
    <dbReference type="NCBI Taxonomy" id="6087"/>
    <lineage>
        <taxon>Eukaryota</taxon>
        <taxon>Metazoa</taxon>
        <taxon>Cnidaria</taxon>
        <taxon>Hydrozoa</taxon>
        <taxon>Hydroidolina</taxon>
        <taxon>Anthoathecata</taxon>
        <taxon>Aplanulata</taxon>
        <taxon>Hydridae</taxon>
        <taxon>Hydra</taxon>
    </lineage>
</organism>
<gene>
    <name evidence="5" type="primary">LOC105847821</name>
</gene>
<sequence length="305" mass="34963">MYITHKNNFKYSELLNQPIVFKYLCTLSVEQFSLLLNSDVPYTHLIPYPDCKNNTNRRTIDLPTELLFVLTTCRHGLNQGVMAYILYTSKSTTQRIFLGWVIFLSTILNEIDLMPESGFLVKKVSKGFIETRHGLTDLIINASEFKFQSASNFELNSFMFSNNKNTQTGKALIGMAPNGGSILFSDIYPGAITDSDLTKKSDTILFVERDHEIMSDRGFFIQEFCTMKGITLNRPKQKDSDQFSQVDVTRNFDIASTRTHVERYIGRIRDWGIMKTVWPINRMDLLSSPYQMIAHIVNLTIGSKE</sequence>
<evidence type="ECO:0000256" key="2">
    <source>
        <dbReference type="ARBA" id="ARBA00022723"/>
    </source>
</evidence>
<dbReference type="InterPro" id="IPR027806">
    <property type="entry name" value="HARBI1_dom"/>
</dbReference>
<name>A0ABM4CKZ0_HYDVU</name>
<evidence type="ECO:0000313" key="4">
    <source>
        <dbReference type="Proteomes" id="UP001652625"/>
    </source>
</evidence>
<dbReference type="GeneID" id="105847821"/>
<protein>
    <submittedName>
        <fullName evidence="5">Uncharacterized protein LOC105847821 isoform X2</fullName>
    </submittedName>
</protein>
<reference evidence="5" key="1">
    <citation type="submission" date="2025-08" db="UniProtKB">
        <authorList>
            <consortium name="RefSeq"/>
        </authorList>
    </citation>
    <scope>IDENTIFICATION</scope>
</reference>
<evidence type="ECO:0000313" key="5">
    <source>
        <dbReference type="RefSeq" id="XP_065662444.1"/>
    </source>
</evidence>
<comment type="cofactor">
    <cofactor evidence="1">
        <name>a divalent metal cation</name>
        <dbReference type="ChEBI" id="CHEBI:60240"/>
    </cofactor>
</comment>
<dbReference type="PANTHER" id="PTHR23080">
    <property type="entry name" value="THAP DOMAIN PROTEIN"/>
    <property type="match status" value="1"/>
</dbReference>
<dbReference type="Proteomes" id="UP001652625">
    <property type="component" value="Chromosome 09"/>
</dbReference>
<feature type="domain" description="DDE Tnp4" evidence="3">
    <location>
        <begin position="142"/>
        <end position="297"/>
    </location>
</feature>
<accession>A0ABM4CKZ0</accession>
<keyword evidence="2" id="KW-0479">Metal-binding</keyword>
<dbReference type="Pfam" id="PF13359">
    <property type="entry name" value="DDE_Tnp_4"/>
    <property type="match status" value="1"/>
</dbReference>
<evidence type="ECO:0000256" key="1">
    <source>
        <dbReference type="ARBA" id="ARBA00001968"/>
    </source>
</evidence>
<dbReference type="RefSeq" id="XP_065662444.1">
    <property type="nucleotide sequence ID" value="XM_065806372.1"/>
</dbReference>